<evidence type="ECO:0000313" key="5">
    <source>
        <dbReference type="Proteomes" id="UP000242450"/>
    </source>
</evidence>
<keyword evidence="5" id="KW-1185">Reference proteome</keyword>
<dbReference type="Proteomes" id="UP000242450">
    <property type="component" value="Chromosome 9"/>
</dbReference>
<dbReference type="Pfam" id="PF14048">
    <property type="entry name" value="MBD_C"/>
    <property type="match status" value="1"/>
</dbReference>
<evidence type="ECO:0000259" key="3">
    <source>
        <dbReference type="Pfam" id="PF16564"/>
    </source>
</evidence>
<dbReference type="Pfam" id="PF16564">
    <property type="entry name" value="MBDa"/>
    <property type="match status" value="1"/>
</dbReference>
<comment type="caution">
    <text evidence="4">The sequence shown here is derived from an EMBL/GenBank/DDBJ whole genome shotgun (WGS) entry which is preliminary data.</text>
</comment>
<reference evidence="4 5" key="1">
    <citation type="journal article" date="2018" name="Mol. Genet. Genomics">
        <title>The red deer Cervus elaphus genome CerEla1.0: sequencing, annotating, genes, and chromosomes.</title>
        <authorList>
            <person name="Bana N.A."/>
            <person name="Nyiri A."/>
            <person name="Nagy J."/>
            <person name="Frank K."/>
            <person name="Nagy T."/>
            <person name="Steger V."/>
            <person name="Schiller M."/>
            <person name="Lakatos P."/>
            <person name="Sugar L."/>
            <person name="Horn P."/>
            <person name="Barta E."/>
            <person name="Orosz L."/>
        </authorList>
    </citation>
    <scope>NUCLEOTIDE SEQUENCE [LARGE SCALE GENOMIC DNA]</scope>
    <source>
        <strain evidence="4">Hungarian</strain>
    </source>
</reference>
<feature type="region of interest" description="Disordered" evidence="1">
    <location>
        <begin position="1"/>
        <end position="56"/>
    </location>
</feature>
<evidence type="ECO:0000256" key="1">
    <source>
        <dbReference type="SAM" id="MobiDB-lite"/>
    </source>
</evidence>
<dbReference type="GO" id="GO:0005634">
    <property type="term" value="C:nucleus"/>
    <property type="evidence" value="ECO:0007669"/>
    <property type="project" value="UniProtKB-ARBA"/>
</dbReference>
<dbReference type="InterPro" id="IPR032343">
    <property type="entry name" value="MBD2/MBD3_p55-bd"/>
</dbReference>
<feature type="non-terminal residue" evidence="4">
    <location>
        <position position="208"/>
    </location>
</feature>
<feature type="domain" description="Methyl-CpG binding protein 2/3 C-terminal" evidence="2">
    <location>
        <begin position="143"/>
        <end position="208"/>
    </location>
</feature>
<gene>
    <name evidence="4" type="ORF">Celaphus_00003217</name>
</gene>
<evidence type="ECO:0000259" key="2">
    <source>
        <dbReference type="Pfam" id="PF14048"/>
    </source>
</evidence>
<accession>A0A212D2J1</accession>
<name>A0A212D2J1_CEREH</name>
<dbReference type="EMBL" id="MKHE01000009">
    <property type="protein sequence ID" value="OWK12314.1"/>
    <property type="molecule type" value="Genomic_DNA"/>
</dbReference>
<feature type="domain" description="Methyl-CpG-binding" evidence="3">
    <location>
        <begin position="69"/>
        <end position="139"/>
    </location>
</feature>
<feature type="non-terminal residue" evidence="4">
    <location>
        <position position="1"/>
    </location>
</feature>
<dbReference type="AlphaFoldDB" id="A0A212D2J1"/>
<proteinExistence type="predicted"/>
<evidence type="ECO:0000313" key="4">
    <source>
        <dbReference type="EMBL" id="OWK12314.1"/>
    </source>
</evidence>
<organism evidence="4 5">
    <name type="scientific">Cervus elaphus hippelaphus</name>
    <name type="common">European red deer</name>
    <dbReference type="NCBI Taxonomy" id="46360"/>
    <lineage>
        <taxon>Eukaryota</taxon>
        <taxon>Metazoa</taxon>
        <taxon>Chordata</taxon>
        <taxon>Craniata</taxon>
        <taxon>Vertebrata</taxon>
        <taxon>Euteleostomi</taxon>
        <taxon>Mammalia</taxon>
        <taxon>Eutheria</taxon>
        <taxon>Laurasiatheria</taxon>
        <taxon>Artiodactyla</taxon>
        <taxon>Ruminantia</taxon>
        <taxon>Pecora</taxon>
        <taxon>Cervidae</taxon>
        <taxon>Cervinae</taxon>
        <taxon>Cervus</taxon>
    </lineage>
</organism>
<dbReference type="InterPro" id="IPR025884">
    <property type="entry name" value="MeCpG-bd_2/3_C_dom"/>
</dbReference>
<protein>
    <submittedName>
        <fullName evidence="4">Uncharacterized protein</fullName>
    </submittedName>
</protein>
<dbReference type="OrthoDB" id="9621509at2759"/>
<sequence length="208" mass="23207">WGRAEPKVGALSPTGPLQTTSKRCRYSPPVSESEESKGEIGYGLEGRQACQGGRESQRLRRNMMPEDLEKRRQEVLVKAKQRRRDRCLLPLRLTSCIFQKPVTRITSHPGNVVRRRRCEETLEKPQQAFAFQRLQGLQAYSPEGEPFRTMDSANVSGIIAQRGAGESLGPDGAWSLHTSPEPILAQSSDGAELNPRLGLFLPQALCRQ</sequence>